<dbReference type="EMBL" id="CACRXK020003302">
    <property type="protein sequence ID" value="CAB3998220.1"/>
    <property type="molecule type" value="Genomic_DNA"/>
</dbReference>
<keyword evidence="3" id="KW-1185">Reference proteome</keyword>
<gene>
    <name evidence="2" type="ORF">PACLA_8A064967</name>
</gene>
<evidence type="ECO:0000313" key="2">
    <source>
        <dbReference type="EMBL" id="CAB3998220.1"/>
    </source>
</evidence>
<accession>A0A7D9E0U9</accession>
<organism evidence="2 3">
    <name type="scientific">Paramuricea clavata</name>
    <name type="common">Red gorgonian</name>
    <name type="synonym">Violescent sea-whip</name>
    <dbReference type="NCBI Taxonomy" id="317549"/>
    <lineage>
        <taxon>Eukaryota</taxon>
        <taxon>Metazoa</taxon>
        <taxon>Cnidaria</taxon>
        <taxon>Anthozoa</taxon>
        <taxon>Octocorallia</taxon>
        <taxon>Malacalcyonacea</taxon>
        <taxon>Plexauridae</taxon>
        <taxon>Paramuricea</taxon>
    </lineage>
</organism>
<dbReference type="PANTHER" id="PTHR47331">
    <property type="entry name" value="PHD-TYPE DOMAIN-CONTAINING PROTEIN"/>
    <property type="match status" value="1"/>
</dbReference>
<feature type="region of interest" description="Disordered" evidence="1">
    <location>
        <begin position="1"/>
        <end position="26"/>
    </location>
</feature>
<comment type="caution">
    <text evidence="2">The sequence shown here is derived from an EMBL/GenBank/DDBJ whole genome shotgun (WGS) entry which is preliminary data.</text>
</comment>
<dbReference type="Proteomes" id="UP001152795">
    <property type="component" value="Unassembled WGS sequence"/>
</dbReference>
<proteinExistence type="predicted"/>
<feature type="region of interest" description="Disordered" evidence="1">
    <location>
        <begin position="288"/>
        <end position="364"/>
    </location>
</feature>
<dbReference type="PANTHER" id="PTHR47331:SF4">
    <property type="entry name" value="PEPTIDASE S1 DOMAIN-CONTAINING PROTEIN"/>
    <property type="match status" value="1"/>
</dbReference>
<dbReference type="AlphaFoldDB" id="A0A7D9E0U9"/>
<reference evidence="2" key="1">
    <citation type="submission" date="2020-04" db="EMBL/GenBank/DDBJ databases">
        <authorList>
            <person name="Alioto T."/>
            <person name="Alioto T."/>
            <person name="Gomez Garrido J."/>
        </authorList>
    </citation>
    <scope>NUCLEOTIDE SEQUENCE</scope>
    <source>
        <strain evidence="2">A484AB</strain>
    </source>
</reference>
<sequence length="453" mass="51667">MADKNVESGGTSSKTEKTDKTDKTNAETLRYDELETSLIHISKKRSEDIFHNTTKAWRKQINHVQGKLVNCTEIASLQNDCCILEQCMKDLTKAHKELESVIESPVEKIALFGKFEDMSKENNKVVQQVCQTIRDMKFDAEDNYSVTSRRSGRSHISRRSHRSNLSRCSRVSTTSSNRQRRQELEENAAVLKAKMRIAREKEKFDQANRLALQEIEGKLQEIQNEERKVKEQITLTDERFKIREELAEAEARIDVCTRFEGEEESFRTIEEIPCGDNAHDRVERFLQSQSAPDASPLTELEHPGNFTSNQEASPTTPVENQAVSTLNPDARYYTPPTANDSSQYEQGQPNVRSTNEDHSTSDIENPNILQTHLTALNKLVESHAQSRLPLPKPEVFNGDPLKFPIWLKAFETLIETRATNSTERLHFLGRYVGGEAKDVIDGYMLMDGEDAYL</sequence>
<evidence type="ECO:0000313" key="3">
    <source>
        <dbReference type="Proteomes" id="UP001152795"/>
    </source>
</evidence>
<feature type="compositionally biased region" description="Basic and acidic residues" evidence="1">
    <location>
        <begin position="14"/>
        <end position="26"/>
    </location>
</feature>
<feature type="compositionally biased region" description="Polar residues" evidence="1">
    <location>
        <begin position="336"/>
        <end position="353"/>
    </location>
</feature>
<feature type="compositionally biased region" description="Basic residues" evidence="1">
    <location>
        <begin position="150"/>
        <end position="164"/>
    </location>
</feature>
<feature type="compositionally biased region" description="Polar residues" evidence="1">
    <location>
        <begin position="305"/>
        <end position="327"/>
    </location>
</feature>
<feature type="region of interest" description="Disordered" evidence="1">
    <location>
        <begin position="144"/>
        <end position="182"/>
    </location>
</feature>
<dbReference type="OrthoDB" id="8046937at2759"/>
<evidence type="ECO:0000256" key="1">
    <source>
        <dbReference type="SAM" id="MobiDB-lite"/>
    </source>
</evidence>
<protein>
    <submittedName>
        <fullName evidence="2">Uncharacterized protein</fullName>
    </submittedName>
</protein>
<name>A0A7D9E0U9_PARCT</name>